<dbReference type="AlphaFoldDB" id="A0A1R0GW06"/>
<reference evidence="1 2" key="1">
    <citation type="journal article" date="2016" name="Mol. Biol. Evol.">
        <title>Genome-Wide Survey of Gut Fungi (Harpellales) Reveals the First Horizontally Transferred Ubiquitin Gene from a Mosquito Host.</title>
        <authorList>
            <person name="Wang Y."/>
            <person name="White M.M."/>
            <person name="Kvist S."/>
            <person name="Moncalvo J.M."/>
        </authorList>
    </citation>
    <scope>NUCLEOTIDE SEQUENCE [LARGE SCALE GENOMIC DNA]</scope>
    <source>
        <strain evidence="1 2">ALG-7-W6</strain>
    </source>
</reference>
<dbReference type="Proteomes" id="UP000187455">
    <property type="component" value="Unassembled WGS sequence"/>
</dbReference>
<sequence>MNPSAKFSSSAFGSASKYWSTTQNVDGDSSCDTNKLLKDEIIPRNPLFGVESLGSHTSALIPHTTEVSPILTVEDPSAVPIPPID</sequence>
<protein>
    <submittedName>
        <fullName evidence="1">Uncharacterized protein</fullName>
    </submittedName>
</protein>
<organism evidence="1 2">
    <name type="scientific">Smittium mucronatum</name>
    <dbReference type="NCBI Taxonomy" id="133383"/>
    <lineage>
        <taxon>Eukaryota</taxon>
        <taxon>Fungi</taxon>
        <taxon>Fungi incertae sedis</taxon>
        <taxon>Zoopagomycota</taxon>
        <taxon>Kickxellomycotina</taxon>
        <taxon>Harpellomycetes</taxon>
        <taxon>Harpellales</taxon>
        <taxon>Legeriomycetaceae</taxon>
        <taxon>Smittium</taxon>
    </lineage>
</organism>
<keyword evidence="2" id="KW-1185">Reference proteome</keyword>
<evidence type="ECO:0000313" key="1">
    <source>
        <dbReference type="EMBL" id="OLY81072.1"/>
    </source>
</evidence>
<proteinExistence type="predicted"/>
<comment type="caution">
    <text evidence="1">The sequence shown here is derived from an EMBL/GenBank/DDBJ whole genome shotgun (WGS) entry which is preliminary data.</text>
</comment>
<dbReference type="EMBL" id="LSSL01002812">
    <property type="protein sequence ID" value="OLY81072.1"/>
    <property type="molecule type" value="Genomic_DNA"/>
</dbReference>
<evidence type="ECO:0000313" key="2">
    <source>
        <dbReference type="Proteomes" id="UP000187455"/>
    </source>
</evidence>
<name>A0A1R0GW06_9FUNG</name>
<accession>A0A1R0GW06</accession>
<gene>
    <name evidence="1" type="ORF">AYI68_g4824</name>
</gene>